<dbReference type="Proteomes" id="UP000752696">
    <property type="component" value="Unassembled WGS sequence"/>
</dbReference>
<evidence type="ECO:0000313" key="2">
    <source>
        <dbReference type="Proteomes" id="UP000752696"/>
    </source>
</evidence>
<feature type="non-terminal residue" evidence="1">
    <location>
        <position position="1"/>
    </location>
</feature>
<dbReference type="AlphaFoldDB" id="A0A6V7GYF7"/>
<comment type="caution">
    <text evidence="1">The sequence shown here is derived from an EMBL/GenBank/DDBJ whole genome shotgun (WGS) entry which is preliminary data.</text>
</comment>
<protein>
    <submittedName>
        <fullName evidence="1">Uncharacterized protein</fullName>
    </submittedName>
</protein>
<evidence type="ECO:0000313" key="1">
    <source>
        <dbReference type="EMBL" id="CAD1468745.1"/>
    </source>
</evidence>
<feature type="non-terminal residue" evidence="1">
    <location>
        <position position="87"/>
    </location>
</feature>
<organism evidence="1 2">
    <name type="scientific">Heterotrigona itama</name>
    <dbReference type="NCBI Taxonomy" id="395501"/>
    <lineage>
        <taxon>Eukaryota</taxon>
        <taxon>Metazoa</taxon>
        <taxon>Ecdysozoa</taxon>
        <taxon>Arthropoda</taxon>
        <taxon>Hexapoda</taxon>
        <taxon>Insecta</taxon>
        <taxon>Pterygota</taxon>
        <taxon>Neoptera</taxon>
        <taxon>Endopterygota</taxon>
        <taxon>Hymenoptera</taxon>
        <taxon>Apocrita</taxon>
        <taxon>Aculeata</taxon>
        <taxon>Apoidea</taxon>
        <taxon>Anthophila</taxon>
        <taxon>Apidae</taxon>
        <taxon>Heterotrigona</taxon>
    </lineage>
</organism>
<gene>
    <name evidence="1" type="ORF">MHI_LOCUS66183</name>
</gene>
<keyword evidence="2" id="KW-1185">Reference proteome</keyword>
<name>A0A6V7GYF7_9HYME</name>
<reference evidence="1" key="1">
    <citation type="submission" date="2020-07" db="EMBL/GenBank/DDBJ databases">
        <authorList>
            <person name="Nazaruddin N."/>
        </authorList>
    </citation>
    <scope>NUCLEOTIDE SEQUENCE</scope>
</reference>
<accession>A0A6V7GYF7</accession>
<dbReference type="EMBL" id="CAJDYZ010001240">
    <property type="protein sequence ID" value="CAD1468745.1"/>
    <property type="molecule type" value="Genomic_DNA"/>
</dbReference>
<sequence>ICTTKSHERSDLRFRFSENNSKHSCIGTARAFPLSARLLESDSRMPAISCKLVCRQVLPLLFCIGLALAQDNRYSVTTPVPILKQIN</sequence>
<proteinExistence type="predicted"/>